<evidence type="ECO:0000256" key="6">
    <source>
        <dbReference type="ARBA" id="ARBA00022833"/>
    </source>
</evidence>
<dbReference type="GO" id="GO:0000981">
    <property type="term" value="F:DNA-binding transcription factor activity, RNA polymerase II-specific"/>
    <property type="evidence" value="ECO:0007669"/>
    <property type="project" value="TreeGrafter"/>
</dbReference>
<keyword evidence="7" id="KW-0805">Transcription regulation</keyword>
<organism evidence="13 14">
    <name type="scientific">Agrocybe chaxingu</name>
    <dbReference type="NCBI Taxonomy" id="84603"/>
    <lineage>
        <taxon>Eukaryota</taxon>
        <taxon>Fungi</taxon>
        <taxon>Dikarya</taxon>
        <taxon>Basidiomycota</taxon>
        <taxon>Agaricomycotina</taxon>
        <taxon>Agaricomycetes</taxon>
        <taxon>Agaricomycetidae</taxon>
        <taxon>Agaricales</taxon>
        <taxon>Agaricineae</taxon>
        <taxon>Strophariaceae</taxon>
        <taxon>Agrocybe</taxon>
    </lineage>
</organism>
<keyword evidence="3" id="KW-0479">Metal-binding</keyword>
<name>A0A9W8MPK7_9AGAR</name>
<dbReference type="GO" id="GO:0000978">
    <property type="term" value="F:RNA polymerase II cis-regulatory region sequence-specific DNA binding"/>
    <property type="evidence" value="ECO:0007669"/>
    <property type="project" value="TreeGrafter"/>
</dbReference>
<keyword evidence="6" id="KW-0862">Zinc</keyword>
<feature type="domain" description="C2H2-type" evidence="12">
    <location>
        <begin position="149"/>
        <end position="174"/>
    </location>
</feature>
<evidence type="ECO:0000256" key="1">
    <source>
        <dbReference type="ARBA" id="ARBA00004123"/>
    </source>
</evidence>
<dbReference type="Pfam" id="PF00096">
    <property type="entry name" value="zf-C2H2"/>
    <property type="match status" value="2"/>
</dbReference>
<dbReference type="InterPro" id="IPR013087">
    <property type="entry name" value="Znf_C2H2_type"/>
</dbReference>
<reference evidence="13" key="1">
    <citation type="submission" date="2022-07" db="EMBL/GenBank/DDBJ databases">
        <title>Genome Sequence of Agrocybe chaxingu.</title>
        <authorList>
            <person name="Buettner E."/>
        </authorList>
    </citation>
    <scope>NUCLEOTIDE SEQUENCE</scope>
    <source>
        <strain evidence="13">MP-N11</strain>
    </source>
</reference>
<gene>
    <name evidence="13" type="ORF">NLJ89_g11906</name>
</gene>
<dbReference type="PANTHER" id="PTHR14003:SF20">
    <property type="entry name" value="FINGER DOMAIN PROTEIN, PUTATIVE (AFU_ORTHOLOGUE AFUA_4G10380)-RELATED"/>
    <property type="match status" value="1"/>
</dbReference>
<feature type="compositionally biased region" description="Low complexity" evidence="11">
    <location>
        <begin position="181"/>
        <end position="201"/>
    </location>
</feature>
<dbReference type="GO" id="GO:0031519">
    <property type="term" value="C:PcG protein complex"/>
    <property type="evidence" value="ECO:0007669"/>
    <property type="project" value="TreeGrafter"/>
</dbReference>
<keyword evidence="5 10" id="KW-0863">Zinc-finger</keyword>
<evidence type="ECO:0000313" key="13">
    <source>
        <dbReference type="EMBL" id="KAJ3485340.1"/>
    </source>
</evidence>
<dbReference type="PANTHER" id="PTHR14003">
    <property type="entry name" value="TRANSCRIPTIONAL REPRESSOR PROTEIN YY"/>
    <property type="match status" value="1"/>
</dbReference>
<dbReference type="FunFam" id="3.30.160.60:FF:000193">
    <property type="entry name" value="Zinc finger protein 300"/>
    <property type="match status" value="1"/>
</dbReference>
<feature type="region of interest" description="Disordered" evidence="11">
    <location>
        <begin position="218"/>
        <end position="251"/>
    </location>
</feature>
<dbReference type="GO" id="GO:0005667">
    <property type="term" value="C:transcription regulator complex"/>
    <property type="evidence" value="ECO:0007669"/>
    <property type="project" value="TreeGrafter"/>
</dbReference>
<dbReference type="SMART" id="SM00355">
    <property type="entry name" value="ZnF_C2H2"/>
    <property type="match status" value="2"/>
</dbReference>
<evidence type="ECO:0000256" key="8">
    <source>
        <dbReference type="ARBA" id="ARBA00023163"/>
    </source>
</evidence>
<evidence type="ECO:0000256" key="10">
    <source>
        <dbReference type="PROSITE-ProRule" id="PRU00042"/>
    </source>
</evidence>
<dbReference type="GO" id="GO:0000785">
    <property type="term" value="C:chromatin"/>
    <property type="evidence" value="ECO:0007669"/>
    <property type="project" value="TreeGrafter"/>
</dbReference>
<dbReference type="PROSITE" id="PS00028">
    <property type="entry name" value="ZINC_FINGER_C2H2_1"/>
    <property type="match status" value="2"/>
</dbReference>
<keyword evidence="14" id="KW-1185">Reference proteome</keyword>
<dbReference type="SUPFAM" id="SSF57667">
    <property type="entry name" value="beta-beta-alpha zinc fingers"/>
    <property type="match status" value="1"/>
</dbReference>
<feature type="region of interest" description="Disordered" evidence="11">
    <location>
        <begin position="316"/>
        <end position="353"/>
    </location>
</feature>
<evidence type="ECO:0000256" key="11">
    <source>
        <dbReference type="SAM" id="MobiDB-lite"/>
    </source>
</evidence>
<dbReference type="EMBL" id="JANKHO010003208">
    <property type="protein sequence ID" value="KAJ3485340.1"/>
    <property type="molecule type" value="Genomic_DNA"/>
</dbReference>
<feature type="domain" description="C2H2-type" evidence="12">
    <location>
        <begin position="121"/>
        <end position="148"/>
    </location>
</feature>
<dbReference type="AlphaFoldDB" id="A0A9W8MPK7"/>
<evidence type="ECO:0000259" key="12">
    <source>
        <dbReference type="PROSITE" id="PS50157"/>
    </source>
</evidence>
<evidence type="ECO:0000256" key="3">
    <source>
        <dbReference type="ARBA" id="ARBA00022723"/>
    </source>
</evidence>
<feature type="region of interest" description="Disordered" evidence="11">
    <location>
        <begin position="20"/>
        <end position="90"/>
    </location>
</feature>
<evidence type="ECO:0000256" key="9">
    <source>
        <dbReference type="ARBA" id="ARBA00023242"/>
    </source>
</evidence>
<keyword evidence="8" id="KW-0804">Transcription</keyword>
<dbReference type="GO" id="GO:0008270">
    <property type="term" value="F:zinc ion binding"/>
    <property type="evidence" value="ECO:0007669"/>
    <property type="project" value="UniProtKB-KW"/>
</dbReference>
<dbReference type="Proteomes" id="UP001148786">
    <property type="component" value="Unassembled WGS sequence"/>
</dbReference>
<evidence type="ECO:0000256" key="2">
    <source>
        <dbReference type="ARBA" id="ARBA00006991"/>
    </source>
</evidence>
<dbReference type="Gene3D" id="3.30.160.60">
    <property type="entry name" value="Classic Zinc Finger"/>
    <property type="match status" value="2"/>
</dbReference>
<keyword evidence="4" id="KW-0677">Repeat</keyword>
<evidence type="ECO:0000313" key="14">
    <source>
        <dbReference type="Proteomes" id="UP001148786"/>
    </source>
</evidence>
<protein>
    <recommendedName>
        <fullName evidence="12">C2H2-type domain-containing protein</fullName>
    </recommendedName>
</protein>
<comment type="similarity">
    <text evidence="2">Belongs to the krueppel C2H2-type zinc-finger protein family.</text>
</comment>
<feature type="region of interest" description="Disordered" evidence="11">
    <location>
        <begin position="181"/>
        <end position="205"/>
    </location>
</feature>
<proteinExistence type="inferred from homology"/>
<comment type="caution">
    <text evidence="13">The sequence shown here is derived from an EMBL/GenBank/DDBJ whole genome shotgun (WGS) entry which is preliminary data.</text>
</comment>
<evidence type="ECO:0000256" key="5">
    <source>
        <dbReference type="ARBA" id="ARBA00022771"/>
    </source>
</evidence>
<feature type="compositionally biased region" description="Acidic residues" evidence="11">
    <location>
        <begin position="57"/>
        <end position="68"/>
    </location>
</feature>
<evidence type="ECO:0000256" key="7">
    <source>
        <dbReference type="ARBA" id="ARBA00023015"/>
    </source>
</evidence>
<comment type="subcellular location">
    <subcellularLocation>
        <location evidence="1">Nucleus</location>
    </subcellularLocation>
</comment>
<feature type="compositionally biased region" description="Low complexity" evidence="11">
    <location>
        <begin position="318"/>
        <end position="353"/>
    </location>
</feature>
<evidence type="ECO:0000256" key="4">
    <source>
        <dbReference type="ARBA" id="ARBA00022737"/>
    </source>
</evidence>
<keyword evidence="9" id="KW-0539">Nucleus</keyword>
<dbReference type="OrthoDB" id="6077919at2759"/>
<dbReference type="InterPro" id="IPR036236">
    <property type="entry name" value="Znf_C2H2_sf"/>
</dbReference>
<dbReference type="PROSITE" id="PS50157">
    <property type="entry name" value="ZINC_FINGER_C2H2_2"/>
    <property type="match status" value="2"/>
</dbReference>
<accession>A0A9W8MPK7</accession>
<sequence length="399" mass="43833">MPAPGPSSAAYMSTHTRFGLGWQQCPSESERHHPPTQSPGYPDLPHRQPRQRTVDASDGEEDASEGELDPNPTSMKIHPTPTLAAYPGAPSPFPAHAQGMSAIPRSMPMNVIYGVPSEKKHVCPTCSKRFNRPSSLRIHANTHTGATPFRCPWPNCGREFNVNSNMRRHYRNHAITAYTSTSSSSFSSSNVHPSHSIPVSSGVRGQYDRRVDSFPAPPLRGHSCDAPDDQWTNNQRPERGTRHANSPNQFQREYVDIAYRLQNERGRSMRPSAGNGGYEEEFDASDGHEMDVEVGASLYAEPARFQFAYPGPPLQIYPEPNSSPTYSSSSLPRSFQPNFSPSPSSSPTFSSSPPLSAFSAAEVKLRYIPSTPYSQGVADTTLSTMLRPAFAQASVGWNR</sequence>